<evidence type="ECO:0000313" key="2">
    <source>
        <dbReference type="EMBL" id="QTW05533.1"/>
    </source>
</evidence>
<proteinExistence type="predicted"/>
<protein>
    <submittedName>
        <fullName evidence="2">Uncharacterized protein</fullName>
    </submittedName>
</protein>
<sequence length="404" mass="46429">MARINSKEELINYIKNYSDLTTSQLEEIQKVITTPELIKISSFYKAEPSDIRHQTIDLYKFQKSFNLENFYRAIDKKQIQLRDLEQLLTLINNNQNITINNYFKRFDILKARQEVLVTERGSIESYSSNAINLINQHINIIKERNNSIILKIDKIILTKKHIINNSVDKYFAYYKQVIEGYNTLISNFSVFYSQNISIHNSLVSTIQSGMSSMASSIGQLWSNTNMNTLSVVALVAGGAIQTIAYYVYLSLLFAEKDAAFTWISNNYAIALGYSNALSTKLTNFTYVDQYLALLPEITTIGGELQTSIAEWTTIMTESTTIYADIIARYQTLIGKFGVLTTDYETFSTNFLALIATLRNSLILKEDAVFQLKSDLYEEINTLFPTYNVTDDYYNTFREYYDTKV</sequence>
<evidence type="ECO:0000256" key="1">
    <source>
        <dbReference type="SAM" id="Coils"/>
    </source>
</evidence>
<keyword evidence="1" id="KW-0175">Coiled coil</keyword>
<dbReference type="EMBL" id="MW522971">
    <property type="protein sequence ID" value="QTW05533.1"/>
    <property type="molecule type" value="Genomic_DNA"/>
</dbReference>
<name>A0A8B0LNC3_9VIRU</name>
<reference evidence="2" key="1">
    <citation type="submission" date="2021-01" db="EMBL/GenBank/DDBJ databases">
        <title>Lytic archaeal viruses infect abundant primary producers in Earth s crust.</title>
        <authorList>
            <person name="Rahlff J."/>
            <person name="Turzynski V."/>
            <person name="Esser S.P."/>
            <person name="Monsees I."/>
            <person name="Bornemann T.L.V."/>
            <person name="Figueroa-Gonzalez P.A."/>
            <person name="Schulz F."/>
            <person name="Woyke T."/>
            <person name="Klingl A."/>
            <person name="Moraru C."/>
            <person name="Probst A.J."/>
        </authorList>
    </citation>
    <scope>NUCLEOTIDE SEQUENCE</scope>
</reference>
<accession>A0A8B0LNC3</accession>
<organism evidence="2">
    <name type="scientific">uncultured archaeal virus</name>
    <dbReference type="NCBI Taxonomy" id="1960247"/>
    <lineage>
        <taxon>Viruses</taxon>
        <taxon>environmental samples</taxon>
    </lineage>
</organism>
<feature type="coiled-coil region" evidence="1">
    <location>
        <begin position="67"/>
        <end position="94"/>
    </location>
</feature>